<accession>A0A915P720</accession>
<name>A0A915P720_9BILA</name>
<dbReference type="AlphaFoldDB" id="A0A915P720"/>
<sequence length="114" mass="13968">MFDVYLNENPLILTRVELKIIKDNFIRKELIENHFLKYKSNKFYIEKNMPNKFRKIQECSNPGKRLINIEINYLEDIKLCKLTHKIEMPEEEFIKMIEDDDKDFEIKLKEIEKN</sequence>
<dbReference type="WBParaSite" id="scf7180000424235.g12619">
    <property type="protein sequence ID" value="scf7180000424235.g12619"/>
    <property type="gene ID" value="scf7180000424235.g12619"/>
</dbReference>
<proteinExistence type="predicted"/>
<reference evidence="2" key="1">
    <citation type="submission" date="2022-11" db="UniProtKB">
        <authorList>
            <consortium name="WormBaseParasite"/>
        </authorList>
    </citation>
    <scope>IDENTIFICATION</scope>
</reference>
<organism evidence="1 2">
    <name type="scientific">Meloidogyne floridensis</name>
    <dbReference type="NCBI Taxonomy" id="298350"/>
    <lineage>
        <taxon>Eukaryota</taxon>
        <taxon>Metazoa</taxon>
        <taxon>Ecdysozoa</taxon>
        <taxon>Nematoda</taxon>
        <taxon>Chromadorea</taxon>
        <taxon>Rhabditida</taxon>
        <taxon>Tylenchina</taxon>
        <taxon>Tylenchomorpha</taxon>
        <taxon>Tylenchoidea</taxon>
        <taxon>Meloidogynidae</taxon>
        <taxon>Meloidogyninae</taxon>
        <taxon>Meloidogyne</taxon>
    </lineage>
</organism>
<keyword evidence="1" id="KW-1185">Reference proteome</keyword>
<dbReference type="Proteomes" id="UP000887560">
    <property type="component" value="Unplaced"/>
</dbReference>
<protein>
    <submittedName>
        <fullName evidence="2">CYTH domain-containing protein</fullName>
    </submittedName>
</protein>
<evidence type="ECO:0000313" key="1">
    <source>
        <dbReference type="Proteomes" id="UP000887560"/>
    </source>
</evidence>
<evidence type="ECO:0000313" key="2">
    <source>
        <dbReference type="WBParaSite" id="scf7180000424235.g12619"/>
    </source>
</evidence>